<dbReference type="InterPro" id="IPR053160">
    <property type="entry name" value="MFS_DHA3_Transporter"/>
</dbReference>
<evidence type="ECO:0000256" key="5">
    <source>
        <dbReference type="ARBA" id="ARBA00023136"/>
    </source>
</evidence>
<keyword evidence="5 6" id="KW-0472">Membrane</keyword>
<evidence type="ECO:0000313" key="9">
    <source>
        <dbReference type="Proteomes" id="UP000273083"/>
    </source>
</evidence>
<dbReference type="AlphaFoldDB" id="A0A3N1XM76"/>
<evidence type="ECO:0000256" key="2">
    <source>
        <dbReference type="ARBA" id="ARBA00022448"/>
    </source>
</evidence>
<name>A0A3N1XM76_9FIRM</name>
<feature type="transmembrane region" description="Helical" evidence="6">
    <location>
        <begin position="133"/>
        <end position="152"/>
    </location>
</feature>
<feature type="transmembrane region" description="Helical" evidence="6">
    <location>
        <begin position="370"/>
        <end position="390"/>
    </location>
</feature>
<dbReference type="EMBL" id="RJVG01000007">
    <property type="protein sequence ID" value="ROR27251.1"/>
    <property type="molecule type" value="Genomic_DNA"/>
</dbReference>
<feature type="transmembrane region" description="Helical" evidence="6">
    <location>
        <begin position="339"/>
        <end position="364"/>
    </location>
</feature>
<keyword evidence="9" id="KW-1185">Reference proteome</keyword>
<evidence type="ECO:0000313" key="8">
    <source>
        <dbReference type="EMBL" id="ROR27251.1"/>
    </source>
</evidence>
<dbReference type="GO" id="GO:0005886">
    <property type="term" value="C:plasma membrane"/>
    <property type="evidence" value="ECO:0007669"/>
    <property type="project" value="UniProtKB-SubCell"/>
</dbReference>
<evidence type="ECO:0000256" key="6">
    <source>
        <dbReference type="SAM" id="Phobius"/>
    </source>
</evidence>
<feature type="transmembrane region" description="Helical" evidence="6">
    <location>
        <begin position="7"/>
        <end position="28"/>
    </location>
</feature>
<feature type="domain" description="Major facilitator superfamily (MFS) profile" evidence="7">
    <location>
        <begin position="1"/>
        <end position="392"/>
    </location>
</feature>
<feature type="transmembrane region" description="Helical" evidence="6">
    <location>
        <begin position="158"/>
        <end position="180"/>
    </location>
</feature>
<dbReference type="PANTHER" id="PTHR23530">
    <property type="entry name" value="TRANSPORT PROTEIN-RELATED"/>
    <property type="match status" value="1"/>
</dbReference>
<dbReference type="InterPro" id="IPR036259">
    <property type="entry name" value="MFS_trans_sf"/>
</dbReference>
<dbReference type="Pfam" id="PF07690">
    <property type="entry name" value="MFS_1"/>
    <property type="match status" value="1"/>
</dbReference>
<dbReference type="GO" id="GO:0022857">
    <property type="term" value="F:transmembrane transporter activity"/>
    <property type="evidence" value="ECO:0007669"/>
    <property type="project" value="InterPro"/>
</dbReference>
<keyword evidence="4 6" id="KW-1133">Transmembrane helix</keyword>
<dbReference type="Gene3D" id="1.20.1250.20">
    <property type="entry name" value="MFS general substrate transporter like domains"/>
    <property type="match status" value="1"/>
</dbReference>
<dbReference type="PROSITE" id="PS50850">
    <property type="entry name" value="MFS"/>
    <property type="match status" value="1"/>
</dbReference>
<accession>A0A3N1XM76</accession>
<dbReference type="SUPFAM" id="SSF103473">
    <property type="entry name" value="MFS general substrate transporter"/>
    <property type="match status" value="1"/>
</dbReference>
<feature type="transmembrane region" description="Helical" evidence="6">
    <location>
        <begin position="34"/>
        <end position="54"/>
    </location>
</feature>
<feature type="transmembrane region" description="Helical" evidence="6">
    <location>
        <begin position="213"/>
        <end position="232"/>
    </location>
</feature>
<evidence type="ECO:0000256" key="4">
    <source>
        <dbReference type="ARBA" id="ARBA00022989"/>
    </source>
</evidence>
<dbReference type="InterPro" id="IPR020846">
    <property type="entry name" value="MFS_dom"/>
</dbReference>
<keyword evidence="2" id="KW-0813">Transport</keyword>
<feature type="transmembrane region" description="Helical" evidence="6">
    <location>
        <begin position="247"/>
        <end position="271"/>
    </location>
</feature>
<dbReference type="PROSITE" id="PS00216">
    <property type="entry name" value="SUGAR_TRANSPORT_1"/>
    <property type="match status" value="1"/>
</dbReference>
<feature type="transmembrane region" description="Helical" evidence="6">
    <location>
        <begin position="306"/>
        <end position="327"/>
    </location>
</feature>
<evidence type="ECO:0000256" key="3">
    <source>
        <dbReference type="ARBA" id="ARBA00022692"/>
    </source>
</evidence>
<sequence>MDKIQQIILFTNSFTLGLLVPLHNLILLEKGADIQTLPILLIVYSITLLSFELPSGICADLLGRKVVFLISCFLQFISFLCILLATNFSYLVLAMIFNGLGRAFASGSLDALFIDQTLKKQGDGHLSKITTRIALLEGWGLAFGGIMGGFIAQISGDYIASIIAKLLFLTILFLLCLMIVKEDGSKEMKQRIPLREHLKKGGAMVHSSSKFKLILGGVFLSGFMIMTVETYWQPAFRELYITNNGTWLLGIITFFGFMAITIGNTISNILLIKFKNKWWKIYNICRFNLGACIILFGISQNEVKFVFWYVAVYMLFGTSNVVESTLINKIVPGNLRASILSLNSLIFQLGAMCASVFSSFSITYLKFSGIWIIAGIFIIGYAITVMIAAMKQNSVKCDN</sequence>
<dbReference type="RefSeq" id="WP_170164347.1">
    <property type="nucleotide sequence ID" value="NZ_RJVG01000007.1"/>
</dbReference>
<reference evidence="8 9" key="1">
    <citation type="submission" date="2018-11" db="EMBL/GenBank/DDBJ databases">
        <title>Genomic Encyclopedia of Type Strains, Phase IV (KMG-IV): sequencing the most valuable type-strain genomes for metagenomic binning, comparative biology and taxonomic classification.</title>
        <authorList>
            <person name="Goeker M."/>
        </authorList>
    </citation>
    <scope>NUCLEOTIDE SEQUENCE [LARGE SCALE GENOMIC DNA]</scope>
    <source>
        <strain evidence="8 9">DSM 26537</strain>
    </source>
</reference>
<comment type="caution">
    <text evidence="8">The sequence shown here is derived from an EMBL/GenBank/DDBJ whole genome shotgun (WGS) entry which is preliminary data.</text>
</comment>
<keyword evidence="3 6" id="KW-0812">Transmembrane</keyword>
<dbReference type="Proteomes" id="UP000273083">
    <property type="component" value="Unassembled WGS sequence"/>
</dbReference>
<dbReference type="InterPro" id="IPR005829">
    <property type="entry name" value="Sugar_transporter_CS"/>
</dbReference>
<evidence type="ECO:0000259" key="7">
    <source>
        <dbReference type="PROSITE" id="PS50850"/>
    </source>
</evidence>
<protein>
    <submittedName>
        <fullName evidence="8">Putative MFS family arabinose efflux permease</fullName>
    </submittedName>
</protein>
<feature type="transmembrane region" description="Helical" evidence="6">
    <location>
        <begin position="91"/>
        <end position="113"/>
    </location>
</feature>
<evidence type="ECO:0000256" key="1">
    <source>
        <dbReference type="ARBA" id="ARBA00004651"/>
    </source>
</evidence>
<dbReference type="InterPro" id="IPR011701">
    <property type="entry name" value="MFS"/>
</dbReference>
<feature type="transmembrane region" description="Helical" evidence="6">
    <location>
        <begin position="66"/>
        <end position="85"/>
    </location>
</feature>
<gene>
    <name evidence="8" type="ORF">EDD66_107165</name>
</gene>
<feature type="transmembrane region" description="Helical" evidence="6">
    <location>
        <begin position="283"/>
        <end position="300"/>
    </location>
</feature>
<proteinExistence type="predicted"/>
<comment type="subcellular location">
    <subcellularLocation>
        <location evidence="1">Cell membrane</location>
        <topology evidence="1">Multi-pass membrane protein</topology>
    </subcellularLocation>
</comment>
<dbReference type="PANTHER" id="PTHR23530:SF1">
    <property type="entry name" value="PERMEASE, MAJOR FACILITATOR SUPERFAMILY-RELATED"/>
    <property type="match status" value="1"/>
</dbReference>
<organism evidence="8 9">
    <name type="scientific">Mobilisporobacter senegalensis</name>
    <dbReference type="NCBI Taxonomy" id="1329262"/>
    <lineage>
        <taxon>Bacteria</taxon>
        <taxon>Bacillati</taxon>
        <taxon>Bacillota</taxon>
        <taxon>Clostridia</taxon>
        <taxon>Lachnospirales</taxon>
        <taxon>Lachnospiraceae</taxon>
        <taxon>Mobilisporobacter</taxon>
    </lineage>
</organism>